<dbReference type="EMBL" id="CACRXK020001227">
    <property type="protein sequence ID" value="CAB3987749.1"/>
    <property type="molecule type" value="Genomic_DNA"/>
</dbReference>
<accession>A0A6S7GEF7</accession>
<dbReference type="Proteomes" id="UP001152795">
    <property type="component" value="Unassembled WGS sequence"/>
</dbReference>
<feature type="region of interest" description="Disordered" evidence="1">
    <location>
        <begin position="48"/>
        <end position="73"/>
    </location>
</feature>
<name>A0A6S7GEF7_PARCT</name>
<reference evidence="2" key="1">
    <citation type="submission" date="2020-04" db="EMBL/GenBank/DDBJ databases">
        <authorList>
            <person name="Alioto T."/>
            <person name="Alioto T."/>
            <person name="Gomez Garrido J."/>
        </authorList>
    </citation>
    <scope>NUCLEOTIDE SEQUENCE</scope>
    <source>
        <strain evidence="2">A484AB</strain>
    </source>
</reference>
<proteinExistence type="predicted"/>
<comment type="caution">
    <text evidence="2">The sequence shown here is derived from an EMBL/GenBank/DDBJ whole genome shotgun (WGS) entry which is preliminary data.</text>
</comment>
<gene>
    <name evidence="2" type="ORF">PACLA_8A003136</name>
</gene>
<keyword evidence="3" id="KW-1185">Reference proteome</keyword>
<dbReference type="AlphaFoldDB" id="A0A6S7GEF7"/>
<dbReference type="OrthoDB" id="6008177at2759"/>
<sequence length="382" mass="44362">MYKTLLARSHFRPVFQTEQSYGSHLPQSQPAIRHDDDSLQYNASQSEYTSVSENEKSVYENDNPGNNGRAETCEEESLRENAYYNLVQARREERNTYHYMCSNQYKITVSNEIMEKIRRFNSGPDDFLKVFETTHDEIRTDEEAFIINDLLRKSDSPNSQIMDGKLDHLAMLACCNSPHVVKRALDALLNEIFLSISDYSRIRCFNILKAENIFRASFLKFVKVDHFKAKSHRMTTYAWLITLVLLKCSKEECIEIQPKIKEFDKTLDALQSDKEHSSRNTFRFGIYLARESIKRIIQHCGKKNFRESLNSNLKKCENVLNSKLEKNEVMKLGRAINDGGNWLDLHVCLVFLQDLPKVISLSNGLYKFTLNPLPKNISTSNR</sequence>
<organism evidence="2 3">
    <name type="scientific">Paramuricea clavata</name>
    <name type="common">Red gorgonian</name>
    <name type="synonym">Violescent sea-whip</name>
    <dbReference type="NCBI Taxonomy" id="317549"/>
    <lineage>
        <taxon>Eukaryota</taxon>
        <taxon>Metazoa</taxon>
        <taxon>Cnidaria</taxon>
        <taxon>Anthozoa</taxon>
        <taxon>Octocorallia</taxon>
        <taxon>Malacalcyonacea</taxon>
        <taxon>Plexauridae</taxon>
        <taxon>Paramuricea</taxon>
    </lineage>
</organism>
<evidence type="ECO:0000256" key="1">
    <source>
        <dbReference type="SAM" id="MobiDB-lite"/>
    </source>
</evidence>
<evidence type="ECO:0000313" key="2">
    <source>
        <dbReference type="EMBL" id="CAB3987749.1"/>
    </source>
</evidence>
<protein>
    <submittedName>
        <fullName evidence="2">Uncharacterized protein</fullName>
    </submittedName>
</protein>
<evidence type="ECO:0000313" key="3">
    <source>
        <dbReference type="Proteomes" id="UP001152795"/>
    </source>
</evidence>